<organism evidence="11">
    <name type="scientific">marine metagenome</name>
    <dbReference type="NCBI Taxonomy" id="408172"/>
    <lineage>
        <taxon>unclassified sequences</taxon>
        <taxon>metagenomes</taxon>
        <taxon>ecological metagenomes</taxon>
    </lineage>
</organism>
<evidence type="ECO:0000259" key="10">
    <source>
        <dbReference type="Pfam" id="PF00117"/>
    </source>
</evidence>
<dbReference type="GO" id="GO:0042802">
    <property type="term" value="F:identical protein binding"/>
    <property type="evidence" value="ECO:0007669"/>
    <property type="project" value="TreeGrafter"/>
</dbReference>
<keyword evidence="4" id="KW-0436">Ligase</keyword>
<dbReference type="GO" id="GO:0019856">
    <property type="term" value="P:pyrimidine nucleobase biosynthetic process"/>
    <property type="evidence" value="ECO:0007669"/>
    <property type="project" value="TreeGrafter"/>
</dbReference>
<feature type="domain" description="Glutamine amidotransferase" evidence="10">
    <location>
        <begin position="32"/>
        <end position="106"/>
    </location>
</feature>
<evidence type="ECO:0000256" key="9">
    <source>
        <dbReference type="ARBA" id="ARBA00047781"/>
    </source>
</evidence>
<dbReference type="InterPro" id="IPR017926">
    <property type="entry name" value="GATASE"/>
</dbReference>
<keyword evidence="5" id="KW-0547">Nucleotide-binding</keyword>
<evidence type="ECO:0000256" key="5">
    <source>
        <dbReference type="ARBA" id="ARBA00022741"/>
    </source>
</evidence>
<comment type="similarity">
    <text evidence="2">Belongs to the CTP synthase family.</text>
</comment>
<dbReference type="EC" id="6.3.4.2" evidence="3"/>
<dbReference type="SUPFAM" id="SSF52317">
    <property type="entry name" value="Class I glutamine amidotransferase-like"/>
    <property type="match status" value="1"/>
</dbReference>
<proteinExistence type="inferred from homology"/>
<protein>
    <recommendedName>
        <fullName evidence="3">CTP synthase (glutamine hydrolyzing)</fullName>
        <ecNumber evidence="3">6.3.4.2</ecNumber>
    </recommendedName>
</protein>
<keyword evidence="6" id="KW-0067">ATP-binding</keyword>
<dbReference type="AlphaFoldDB" id="A0A382QDQ1"/>
<dbReference type="PANTHER" id="PTHR11550">
    <property type="entry name" value="CTP SYNTHASE"/>
    <property type="match status" value="1"/>
</dbReference>
<dbReference type="EMBL" id="UINC01113414">
    <property type="protein sequence ID" value="SVC83005.1"/>
    <property type="molecule type" value="Genomic_DNA"/>
</dbReference>
<evidence type="ECO:0000256" key="3">
    <source>
        <dbReference type="ARBA" id="ARBA00012291"/>
    </source>
</evidence>
<evidence type="ECO:0000256" key="7">
    <source>
        <dbReference type="ARBA" id="ARBA00022962"/>
    </source>
</evidence>
<dbReference type="Pfam" id="PF00117">
    <property type="entry name" value="GATase"/>
    <property type="match status" value="1"/>
</dbReference>
<dbReference type="GO" id="GO:0003883">
    <property type="term" value="F:CTP synthase activity"/>
    <property type="evidence" value="ECO:0007669"/>
    <property type="project" value="UniProtKB-EC"/>
</dbReference>
<gene>
    <name evidence="11" type="ORF">METZ01_LOCUS335859</name>
</gene>
<dbReference type="GO" id="GO:0005829">
    <property type="term" value="C:cytosol"/>
    <property type="evidence" value="ECO:0007669"/>
    <property type="project" value="TreeGrafter"/>
</dbReference>
<evidence type="ECO:0000256" key="8">
    <source>
        <dbReference type="ARBA" id="ARBA00022975"/>
    </source>
</evidence>
<evidence type="ECO:0000256" key="4">
    <source>
        <dbReference type="ARBA" id="ARBA00022598"/>
    </source>
</evidence>
<dbReference type="Gene3D" id="3.40.50.880">
    <property type="match status" value="1"/>
</dbReference>
<evidence type="ECO:0000256" key="2">
    <source>
        <dbReference type="ARBA" id="ARBA00007533"/>
    </source>
</evidence>
<evidence type="ECO:0000256" key="1">
    <source>
        <dbReference type="ARBA" id="ARBA00005171"/>
    </source>
</evidence>
<feature type="non-terminal residue" evidence="11">
    <location>
        <position position="1"/>
    </location>
</feature>
<keyword evidence="7" id="KW-0315">Glutamine amidotransferase</keyword>
<dbReference type="GO" id="GO:0044210">
    <property type="term" value="P:'de novo' CTP biosynthetic process"/>
    <property type="evidence" value="ECO:0007669"/>
    <property type="project" value="UniProtKB-UniPathway"/>
</dbReference>
<dbReference type="InterPro" id="IPR004468">
    <property type="entry name" value="CTP_synthase"/>
</dbReference>
<keyword evidence="8" id="KW-0665">Pyrimidine biosynthesis</keyword>
<evidence type="ECO:0000256" key="6">
    <source>
        <dbReference type="ARBA" id="ARBA00022840"/>
    </source>
</evidence>
<comment type="pathway">
    <text evidence="1">Pyrimidine metabolism; CTP biosynthesis via de novo pathway; CTP from UDP: step 2/2.</text>
</comment>
<dbReference type="PROSITE" id="PS51273">
    <property type="entry name" value="GATASE_TYPE_1"/>
    <property type="match status" value="1"/>
</dbReference>
<sequence>TMRLGQYDCHLSAGSKVNKVYANGADKDASQGMMISERHRHRYEVNINYREKLEAVGLRFSGLSPDGNLPEIVELEGHPWFIGVQFHPELKSKPFEPHPLFASFIAAAIDQMRLV</sequence>
<comment type="catalytic activity">
    <reaction evidence="9">
        <text>UTP + L-glutamine + ATP + H2O = CTP + L-glutamate + ADP + phosphate + 2 H(+)</text>
        <dbReference type="Rhea" id="RHEA:26426"/>
        <dbReference type="ChEBI" id="CHEBI:15377"/>
        <dbReference type="ChEBI" id="CHEBI:15378"/>
        <dbReference type="ChEBI" id="CHEBI:29985"/>
        <dbReference type="ChEBI" id="CHEBI:30616"/>
        <dbReference type="ChEBI" id="CHEBI:37563"/>
        <dbReference type="ChEBI" id="CHEBI:43474"/>
        <dbReference type="ChEBI" id="CHEBI:46398"/>
        <dbReference type="ChEBI" id="CHEBI:58359"/>
        <dbReference type="ChEBI" id="CHEBI:456216"/>
        <dbReference type="EC" id="6.3.4.2"/>
    </reaction>
</comment>
<dbReference type="InterPro" id="IPR029062">
    <property type="entry name" value="Class_I_gatase-like"/>
</dbReference>
<name>A0A382QDQ1_9ZZZZ</name>
<dbReference type="UniPathway" id="UPA00159">
    <property type="reaction ID" value="UER00277"/>
</dbReference>
<evidence type="ECO:0000313" key="11">
    <source>
        <dbReference type="EMBL" id="SVC83005.1"/>
    </source>
</evidence>
<dbReference type="GO" id="GO:0005524">
    <property type="term" value="F:ATP binding"/>
    <property type="evidence" value="ECO:0007669"/>
    <property type="project" value="UniProtKB-KW"/>
</dbReference>
<reference evidence="11" key="1">
    <citation type="submission" date="2018-05" db="EMBL/GenBank/DDBJ databases">
        <authorList>
            <person name="Lanie J.A."/>
            <person name="Ng W.-L."/>
            <person name="Kazmierczak K.M."/>
            <person name="Andrzejewski T.M."/>
            <person name="Davidsen T.M."/>
            <person name="Wayne K.J."/>
            <person name="Tettelin H."/>
            <person name="Glass J.I."/>
            <person name="Rusch D."/>
            <person name="Podicherti R."/>
            <person name="Tsui H.-C.T."/>
            <person name="Winkler M.E."/>
        </authorList>
    </citation>
    <scope>NUCLEOTIDE SEQUENCE</scope>
</reference>
<accession>A0A382QDQ1</accession>
<dbReference type="PANTHER" id="PTHR11550:SF0">
    <property type="entry name" value="CTP SYNTHASE-RELATED"/>
    <property type="match status" value="1"/>
</dbReference>